<dbReference type="AlphaFoldDB" id="A0AAU9L572"/>
<comment type="similarity">
    <text evidence="2">Belongs to the DP1 family.</text>
</comment>
<dbReference type="Proteomes" id="UP001160483">
    <property type="component" value="Unassembled WGS sequence"/>
</dbReference>
<sequence length="523" mass="60062">MQQPMRRLFLLPVGALFTLFLFIQLLKKQHTRVIVDAHAEPSVPILLTDNVPSTLNTFAQYLPIDQLYSFFKVSEIAQVLNESPNWSAIGLVLEEAIVATFHCIKLWGTLFFLLIVPILQALSIIGEMVLPHMLTLVTIGADYVSKMDPLYQALMLLLVLFIFVCIRRGYVHKTRLLYVRTKRNMELRYRAFVASLSAKWRIVAILLPHLMFFALSFEALYWLPDATTNVLKSDALFRLLSVGYPLLHSIEVIRQKRLYPKHTKSTPLFSRSGLTSKMMKKAGKMNIPDYEWRPYEVCLKYWVIWSFAVCLIGMVTLFLPAFVTSFFTVPLHWCNIVLIWIHSPFTRGGIALYTLLSPLISPYANHVHEYEATINADAEGKTNFLIRTLVSFRVVPERHVHLAKDLWSQGPALFGLFFLFTPGFVASRGCSLMGFGFPAYVTIGVLGEKQTRRYEWWLAYFSVAIAADYLITALGREIGWLPLFYHAKLLVMVWLQFPYFQGAERIFNASFSSVFVVPERKED</sequence>
<dbReference type="PANTHER" id="PTHR12300:SF161">
    <property type="entry name" value="RECEPTOR EXPRESSION-ENHANCING PROTEIN"/>
    <property type="match status" value="1"/>
</dbReference>
<dbReference type="Pfam" id="PF03134">
    <property type="entry name" value="TB2_DP1_HVA22"/>
    <property type="match status" value="1"/>
</dbReference>
<evidence type="ECO:0000313" key="8">
    <source>
        <dbReference type="EMBL" id="CAH0521743.1"/>
    </source>
</evidence>
<evidence type="ECO:0008006" key="11">
    <source>
        <dbReference type="Google" id="ProtNLM"/>
    </source>
</evidence>
<keyword evidence="9" id="KW-1185">Reference proteome</keyword>
<feature type="transmembrane region" description="Helical" evidence="6">
    <location>
        <begin position="191"/>
        <end position="215"/>
    </location>
</feature>
<organism evidence="7 10">
    <name type="scientific">Peronospora belbahrii</name>
    <dbReference type="NCBI Taxonomy" id="622444"/>
    <lineage>
        <taxon>Eukaryota</taxon>
        <taxon>Sar</taxon>
        <taxon>Stramenopiles</taxon>
        <taxon>Oomycota</taxon>
        <taxon>Peronosporomycetes</taxon>
        <taxon>Peronosporales</taxon>
        <taxon>Peronosporaceae</taxon>
        <taxon>Peronospora</taxon>
    </lineage>
</organism>
<feature type="transmembrane region" description="Helical" evidence="6">
    <location>
        <begin position="6"/>
        <end position="26"/>
    </location>
</feature>
<keyword evidence="4 6" id="KW-1133">Transmembrane helix</keyword>
<evidence type="ECO:0000313" key="7">
    <source>
        <dbReference type="EMBL" id="CAH0475271.1"/>
    </source>
</evidence>
<proteinExistence type="inferred from homology"/>
<protein>
    <recommendedName>
        <fullName evidence="11">Transmembrane protein</fullName>
    </recommendedName>
</protein>
<dbReference type="PANTHER" id="PTHR12300">
    <property type="entry name" value="HVA22-LIKE PROTEINS"/>
    <property type="match status" value="1"/>
</dbReference>
<dbReference type="EMBL" id="CAKLCB010000383">
    <property type="protein sequence ID" value="CAH0521743.1"/>
    <property type="molecule type" value="Genomic_DNA"/>
</dbReference>
<evidence type="ECO:0000313" key="10">
    <source>
        <dbReference type="Proteomes" id="UP001160483"/>
    </source>
</evidence>
<evidence type="ECO:0000313" key="9">
    <source>
        <dbReference type="Proteomes" id="UP001158986"/>
    </source>
</evidence>
<dbReference type="Proteomes" id="UP001158986">
    <property type="component" value="Unassembled WGS sequence"/>
</dbReference>
<dbReference type="InterPro" id="IPR004345">
    <property type="entry name" value="TB2_DP1_HVA22"/>
</dbReference>
<evidence type="ECO:0000256" key="4">
    <source>
        <dbReference type="ARBA" id="ARBA00022989"/>
    </source>
</evidence>
<evidence type="ECO:0000256" key="5">
    <source>
        <dbReference type="ARBA" id="ARBA00023136"/>
    </source>
</evidence>
<evidence type="ECO:0000256" key="6">
    <source>
        <dbReference type="SAM" id="Phobius"/>
    </source>
</evidence>
<comment type="subcellular location">
    <subcellularLocation>
        <location evidence="1">Membrane</location>
        <topology evidence="1">Multi-pass membrane protein</topology>
    </subcellularLocation>
</comment>
<evidence type="ECO:0000256" key="3">
    <source>
        <dbReference type="ARBA" id="ARBA00022692"/>
    </source>
</evidence>
<feature type="transmembrane region" description="Helical" evidence="6">
    <location>
        <begin position="110"/>
        <end position="130"/>
    </location>
</feature>
<feature type="transmembrane region" description="Helical" evidence="6">
    <location>
        <begin position="150"/>
        <end position="170"/>
    </location>
</feature>
<feature type="transmembrane region" description="Helical" evidence="6">
    <location>
        <begin position="302"/>
        <end position="323"/>
    </location>
</feature>
<evidence type="ECO:0000256" key="1">
    <source>
        <dbReference type="ARBA" id="ARBA00004141"/>
    </source>
</evidence>
<gene>
    <name evidence="8" type="ORF">PBS001_LOCUS8185</name>
    <name evidence="7" type="ORF">PBS003_LOCUS2095</name>
</gene>
<keyword evidence="5 6" id="KW-0472">Membrane</keyword>
<dbReference type="EMBL" id="CAKKTJ010000122">
    <property type="protein sequence ID" value="CAH0475271.1"/>
    <property type="molecule type" value="Genomic_DNA"/>
</dbReference>
<feature type="transmembrane region" description="Helical" evidence="6">
    <location>
        <begin position="412"/>
        <end position="435"/>
    </location>
</feature>
<comment type="caution">
    <text evidence="7">The sequence shown here is derived from an EMBL/GenBank/DDBJ whole genome shotgun (WGS) entry which is preliminary data.</text>
</comment>
<accession>A0AAU9L572</accession>
<keyword evidence="3 6" id="KW-0812">Transmembrane</keyword>
<name>A0AAU9L572_9STRA</name>
<evidence type="ECO:0000256" key="2">
    <source>
        <dbReference type="ARBA" id="ARBA00008573"/>
    </source>
</evidence>
<feature type="transmembrane region" description="Helical" evidence="6">
    <location>
        <begin position="456"/>
        <end position="474"/>
    </location>
</feature>
<reference evidence="7 9" key="1">
    <citation type="submission" date="2021-11" db="EMBL/GenBank/DDBJ databases">
        <authorList>
            <person name="Islam A."/>
            <person name="Islam S."/>
            <person name="Flora M.S."/>
            <person name="Rahman M."/>
            <person name="Ziaur R.M."/>
            <person name="Epstein J.H."/>
            <person name="Hassan M."/>
            <person name="Klassen M."/>
            <person name="Woodard K."/>
            <person name="Webb A."/>
            <person name="Webby R.J."/>
            <person name="El Zowalaty M.E."/>
        </authorList>
    </citation>
    <scope>NUCLEOTIDE SEQUENCE</scope>
    <source>
        <strain evidence="8">Pbs1</strain>
        <strain evidence="7">Pbs3</strain>
    </source>
</reference>
<dbReference type="GO" id="GO:0016020">
    <property type="term" value="C:membrane"/>
    <property type="evidence" value="ECO:0007669"/>
    <property type="project" value="UniProtKB-SubCell"/>
</dbReference>